<accession>G9EKN5</accession>
<protein>
    <submittedName>
        <fullName evidence="2">Uncharacterized protein</fullName>
    </submittedName>
</protein>
<evidence type="ECO:0000256" key="1">
    <source>
        <dbReference type="SAM" id="Phobius"/>
    </source>
</evidence>
<keyword evidence="1" id="KW-1133">Transmembrane helix</keyword>
<dbReference type="Proteomes" id="UP000002770">
    <property type="component" value="Unassembled WGS sequence"/>
</dbReference>
<dbReference type="STRING" id="658187.LDG_5772"/>
<dbReference type="EMBL" id="JH413802">
    <property type="protein sequence ID" value="EHL32168.1"/>
    <property type="molecule type" value="Genomic_DNA"/>
</dbReference>
<name>G9EKN5_9GAMM</name>
<dbReference type="AlphaFoldDB" id="G9EKN5"/>
<keyword evidence="1" id="KW-0472">Membrane</keyword>
<feature type="transmembrane region" description="Helical" evidence="1">
    <location>
        <begin position="12"/>
        <end position="30"/>
    </location>
</feature>
<dbReference type="RefSeq" id="WP_006869732.1">
    <property type="nucleotide sequence ID" value="NZ_JH413802.1"/>
</dbReference>
<evidence type="ECO:0000313" key="2">
    <source>
        <dbReference type="EMBL" id="EHL32168.1"/>
    </source>
</evidence>
<organism evidence="2 3">
    <name type="scientific">Legionella drancourtii LLAP12</name>
    <dbReference type="NCBI Taxonomy" id="658187"/>
    <lineage>
        <taxon>Bacteria</taxon>
        <taxon>Pseudomonadati</taxon>
        <taxon>Pseudomonadota</taxon>
        <taxon>Gammaproteobacteria</taxon>
        <taxon>Legionellales</taxon>
        <taxon>Legionellaceae</taxon>
        <taxon>Legionella</taxon>
    </lineage>
</organism>
<gene>
    <name evidence="2" type="ORF">LDG_5772</name>
</gene>
<dbReference type="InParanoid" id="G9EKN5"/>
<reference evidence="2 3" key="1">
    <citation type="journal article" date="2011" name="BMC Genomics">
        <title>Insight into cross-talk between intra-amoebal pathogens.</title>
        <authorList>
            <person name="Gimenez G."/>
            <person name="Bertelli C."/>
            <person name="Moliner C."/>
            <person name="Robert C."/>
            <person name="Raoult D."/>
            <person name="Fournier P.E."/>
            <person name="Greub G."/>
        </authorList>
    </citation>
    <scope>NUCLEOTIDE SEQUENCE [LARGE SCALE GENOMIC DNA]</scope>
    <source>
        <strain evidence="2 3">LLAP12</strain>
    </source>
</reference>
<proteinExistence type="predicted"/>
<keyword evidence="3" id="KW-1185">Reference proteome</keyword>
<dbReference type="HOGENOM" id="CLU_2167808_0_0_6"/>
<evidence type="ECO:0000313" key="3">
    <source>
        <dbReference type="Proteomes" id="UP000002770"/>
    </source>
</evidence>
<sequence length="110" mass="12259">MGLQQLNSSSLLERIFIIVPLLIAFLKLNGIDNAKRDLQKVPKYIAIKLYEWIGIANAIIIAHCTRNVGFAGKSPFTGKLRSSINDDLACNSTFLKPHSLDAKKKSMSWD</sequence>
<keyword evidence="1" id="KW-0812">Transmembrane</keyword>